<gene>
    <name evidence="2" type="ORF">D4764_12G0003000</name>
</gene>
<dbReference type="InterPro" id="IPR007110">
    <property type="entry name" value="Ig-like_dom"/>
</dbReference>
<dbReference type="SMART" id="SM00409">
    <property type="entry name" value="IG"/>
    <property type="match status" value="1"/>
</dbReference>
<comment type="caution">
    <text evidence="2">The sequence shown here is derived from an EMBL/GenBank/DDBJ whole genome shotgun (WGS) entry which is preliminary data.</text>
</comment>
<dbReference type="EMBL" id="RHFK02000004">
    <property type="protein sequence ID" value="TWW76910.1"/>
    <property type="molecule type" value="Genomic_DNA"/>
</dbReference>
<dbReference type="PROSITE" id="PS50835">
    <property type="entry name" value="IG_LIKE"/>
    <property type="match status" value="1"/>
</dbReference>
<feature type="non-terminal residue" evidence="2">
    <location>
        <position position="1"/>
    </location>
</feature>
<evidence type="ECO:0000313" key="3">
    <source>
        <dbReference type="Proteomes" id="UP000324091"/>
    </source>
</evidence>
<protein>
    <recommendedName>
        <fullName evidence="1">Ig-like domain-containing protein</fullName>
    </recommendedName>
</protein>
<evidence type="ECO:0000259" key="1">
    <source>
        <dbReference type="PROSITE" id="PS50835"/>
    </source>
</evidence>
<name>A0A5C6PFB8_9TELE</name>
<feature type="domain" description="Ig-like" evidence="1">
    <location>
        <begin position="129"/>
        <end position="235"/>
    </location>
</feature>
<dbReference type="AlphaFoldDB" id="A0A5C6PFB8"/>
<keyword evidence="3" id="KW-1185">Reference proteome</keyword>
<dbReference type="Proteomes" id="UP000324091">
    <property type="component" value="Chromosome 12"/>
</dbReference>
<dbReference type="SUPFAM" id="SSF48726">
    <property type="entry name" value="Immunoglobulin"/>
    <property type="match status" value="1"/>
</dbReference>
<sequence length="242" mass="25912">RSPPALFSAAGETLGNKVANDGPPAHRGLCVDELLYTKQLNEELPEGPAGRKPGGGGGVGRLSWNTWLHETYLPQRWTVLSQDLQRVLGRRAAEWEAAGMRISASKAEAMVHGPEKGGLLSPALEIHDPEEVEYVRSNVTARVGGSVTLACGASVPSIFIWGFTKPGTDNNVAVAYNYGGGSKLQAQSGGLGHVSVPVNTSALVLEQLRKDAEGMYTCQALYDSDQGARVMFYFTRLDVEED</sequence>
<dbReference type="InterPro" id="IPR003599">
    <property type="entry name" value="Ig_sub"/>
</dbReference>
<dbReference type="Gene3D" id="2.60.40.10">
    <property type="entry name" value="Immunoglobulins"/>
    <property type="match status" value="1"/>
</dbReference>
<proteinExistence type="predicted"/>
<reference evidence="2 3" key="1">
    <citation type="submission" date="2019-04" db="EMBL/GenBank/DDBJ databases">
        <title>Chromosome genome assembly for Takifugu flavidus.</title>
        <authorList>
            <person name="Xiao S."/>
        </authorList>
    </citation>
    <scope>NUCLEOTIDE SEQUENCE [LARGE SCALE GENOMIC DNA]</scope>
    <source>
        <strain evidence="2">HTHZ2018</strain>
        <tissue evidence="2">Muscle</tissue>
    </source>
</reference>
<accession>A0A5C6PFB8</accession>
<organism evidence="2 3">
    <name type="scientific">Takifugu flavidus</name>
    <name type="common">sansaifugu</name>
    <dbReference type="NCBI Taxonomy" id="433684"/>
    <lineage>
        <taxon>Eukaryota</taxon>
        <taxon>Metazoa</taxon>
        <taxon>Chordata</taxon>
        <taxon>Craniata</taxon>
        <taxon>Vertebrata</taxon>
        <taxon>Euteleostomi</taxon>
        <taxon>Actinopterygii</taxon>
        <taxon>Neopterygii</taxon>
        <taxon>Teleostei</taxon>
        <taxon>Neoteleostei</taxon>
        <taxon>Acanthomorphata</taxon>
        <taxon>Eupercaria</taxon>
        <taxon>Tetraodontiformes</taxon>
        <taxon>Tetradontoidea</taxon>
        <taxon>Tetraodontidae</taxon>
        <taxon>Takifugu</taxon>
    </lineage>
</organism>
<evidence type="ECO:0000313" key="2">
    <source>
        <dbReference type="EMBL" id="TWW76910.1"/>
    </source>
</evidence>
<dbReference type="InterPro" id="IPR036179">
    <property type="entry name" value="Ig-like_dom_sf"/>
</dbReference>
<dbReference type="InterPro" id="IPR013783">
    <property type="entry name" value="Ig-like_fold"/>
</dbReference>